<dbReference type="GO" id="GO:0046872">
    <property type="term" value="F:metal ion binding"/>
    <property type="evidence" value="ECO:0007669"/>
    <property type="project" value="UniProtKB-KW"/>
</dbReference>
<dbReference type="GO" id="GO:0005829">
    <property type="term" value="C:cytosol"/>
    <property type="evidence" value="ECO:0007669"/>
    <property type="project" value="TreeGrafter"/>
</dbReference>
<organism evidence="11 12">
    <name type="scientific">Acetobacter garciniae</name>
    <dbReference type="NCBI Taxonomy" id="2817435"/>
    <lineage>
        <taxon>Bacteria</taxon>
        <taxon>Pseudomonadati</taxon>
        <taxon>Pseudomonadota</taxon>
        <taxon>Alphaproteobacteria</taxon>
        <taxon>Acetobacterales</taxon>
        <taxon>Acetobacteraceae</taxon>
        <taxon>Acetobacter</taxon>
    </lineage>
</organism>
<keyword evidence="5" id="KW-0479">Metal-binding</keyword>
<dbReference type="Pfam" id="PF22613">
    <property type="entry name" value="Transketolase_C_1"/>
    <property type="match status" value="1"/>
</dbReference>
<dbReference type="InterPro" id="IPR055152">
    <property type="entry name" value="Transketolase-like_C_2"/>
</dbReference>
<evidence type="ECO:0000256" key="6">
    <source>
        <dbReference type="ARBA" id="ARBA00022842"/>
    </source>
</evidence>
<protein>
    <submittedName>
        <fullName evidence="11">Transketolase</fullName>
    </submittedName>
</protein>
<comment type="similarity">
    <text evidence="3">Belongs to the transketolase family.</text>
</comment>
<dbReference type="InterPro" id="IPR029061">
    <property type="entry name" value="THDP-binding"/>
</dbReference>
<dbReference type="InterPro" id="IPR033247">
    <property type="entry name" value="Transketolase_fam"/>
</dbReference>
<dbReference type="AlphaFoldDB" id="A0A939HN90"/>
<accession>A0A939HN90</accession>
<dbReference type="SUPFAM" id="SSF52922">
    <property type="entry name" value="TK C-terminal domain-like"/>
    <property type="match status" value="1"/>
</dbReference>
<keyword evidence="4" id="KW-0808">Transferase</keyword>
<keyword evidence="7" id="KW-0786">Thiamine pyrophosphate</keyword>
<name>A0A939HN90_9PROT</name>
<feature type="domain" description="Transketolase-like pyrimidine-binding" evidence="10">
    <location>
        <begin position="306"/>
        <end position="474"/>
    </location>
</feature>
<evidence type="ECO:0000256" key="9">
    <source>
        <dbReference type="SAM" id="MobiDB-lite"/>
    </source>
</evidence>
<reference evidence="11" key="1">
    <citation type="submission" date="2021-03" db="EMBL/GenBank/DDBJ databases">
        <title>The complete genome sequence of Acetobacter sp. TBRC 12339.</title>
        <authorList>
            <person name="Charoenyingcharoen P."/>
            <person name="Yukphan P."/>
        </authorList>
    </citation>
    <scope>NUCLEOTIDE SEQUENCE</scope>
    <source>
        <strain evidence="11">TBRC 12339</strain>
    </source>
</reference>
<evidence type="ECO:0000256" key="8">
    <source>
        <dbReference type="ARBA" id="ARBA00049473"/>
    </source>
</evidence>
<evidence type="ECO:0000256" key="3">
    <source>
        <dbReference type="ARBA" id="ARBA00007131"/>
    </source>
</evidence>
<dbReference type="CDD" id="cd07033">
    <property type="entry name" value="TPP_PYR_DXS_TK_like"/>
    <property type="match status" value="1"/>
</dbReference>
<dbReference type="GO" id="GO:0006098">
    <property type="term" value="P:pentose-phosphate shunt"/>
    <property type="evidence" value="ECO:0007669"/>
    <property type="project" value="TreeGrafter"/>
</dbReference>
<dbReference type="Gene3D" id="3.40.50.970">
    <property type="match status" value="2"/>
</dbReference>
<comment type="catalytic activity">
    <reaction evidence="8">
        <text>D-sedoheptulose 7-phosphate + D-glyceraldehyde 3-phosphate = aldehydo-D-ribose 5-phosphate + D-xylulose 5-phosphate</text>
        <dbReference type="Rhea" id="RHEA:10508"/>
        <dbReference type="ChEBI" id="CHEBI:57483"/>
        <dbReference type="ChEBI" id="CHEBI:57737"/>
        <dbReference type="ChEBI" id="CHEBI:58273"/>
        <dbReference type="ChEBI" id="CHEBI:59776"/>
        <dbReference type="EC" id="2.2.1.1"/>
    </reaction>
</comment>
<dbReference type="SMART" id="SM00861">
    <property type="entry name" value="Transket_pyr"/>
    <property type="match status" value="1"/>
</dbReference>
<dbReference type="Proteomes" id="UP000664073">
    <property type="component" value="Unassembled WGS sequence"/>
</dbReference>
<sequence>MNPQDALTLRLDRAARQSLAASQQGSAYLPELATLCLPVTMLWCRVLRHDPTAPDWPDRDRFVVPSLALQPLLHAMLRLTGAIGADTQAMPEYGTHPAVEVAPGPAGQGVAAAAGMALAEQILARRHGRSLVNHRVWVMARDTDLLTGVALEAAQLAGRFGLNRLTVLVSPGSHTDPAEFSDSLARFSASGWSVRWVNAHSLPAVNAALTASTRARKPTLIACMPSPIGTPADYMAPATVAEEEQIGPWSPTARRGASLRRSWLRRLSRHRGRDTFEREFASIPPPLLTEDWLRLWRQALHALPARSSQQAALAGLRALGAVRHELGVLAAASGSGAWHATPHAPSATHAAAPWPCGLQEHGMAGMLNGMALHGGILPCGVAGMITIDRMRSALRMAALMRRKVLYLLTDDGLALSDGGAGWQPVEQLASLRAMPHLAVFRPACAEETFACWQAALDWVEGPALLVLSPHETPEPPPAPPPGSGGFAGPPSGTAPRPPAVLAGRFGTAAHGGYLLCGEGTRDVTLMATGPEVGIARHAQALLAAHGLRVAVASIPCWEAFSRQTPAYRMAVLGDTGLRVGIEAANSFGWERWLGQNGIFIGMDDFGISAPANAVYERFGITAEAVCAKVLERLALSTPAKESPAPTPTLPRSRTGTRNK</sequence>
<dbReference type="Gene3D" id="3.40.50.920">
    <property type="match status" value="1"/>
</dbReference>
<dbReference type="PANTHER" id="PTHR43522:SF2">
    <property type="entry name" value="TRANSKETOLASE 1-RELATED"/>
    <property type="match status" value="1"/>
</dbReference>
<evidence type="ECO:0000313" key="12">
    <source>
        <dbReference type="Proteomes" id="UP000664073"/>
    </source>
</evidence>
<dbReference type="Pfam" id="PF02779">
    <property type="entry name" value="Transket_pyr"/>
    <property type="match status" value="1"/>
</dbReference>
<dbReference type="InterPro" id="IPR009014">
    <property type="entry name" value="Transketo_C/PFOR_II"/>
</dbReference>
<dbReference type="GO" id="GO:0004802">
    <property type="term" value="F:transketolase activity"/>
    <property type="evidence" value="ECO:0007669"/>
    <property type="project" value="UniProtKB-EC"/>
</dbReference>
<dbReference type="InterPro" id="IPR005474">
    <property type="entry name" value="Transketolase_N"/>
</dbReference>
<comment type="caution">
    <text evidence="11">The sequence shown here is derived from an EMBL/GenBank/DDBJ whole genome shotgun (WGS) entry which is preliminary data.</text>
</comment>
<evidence type="ECO:0000259" key="10">
    <source>
        <dbReference type="SMART" id="SM00861"/>
    </source>
</evidence>
<gene>
    <name evidence="11" type="ORF">J2D77_05100</name>
</gene>
<feature type="region of interest" description="Disordered" evidence="9">
    <location>
        <begin position="637"/>
        <end position="659"/>
    </location>
</feature>
<evidence type="ECO:0000256" key="1">
    <source>
        <dbReference type="ARBA" id="ARBA00001946"/>
    </source>
</evidence>
<evidence type="ECO:0000256" key="7">
    <source>
        <dbReference type="ARBA" id="ARBA00023052"/>
    </source>
</evidence>
<dbReference type="EMBL" id="JAFVMH010000002">
    <property type="protein sequence ID" value="MBO1324532.1"/>
    <property type="molecule type" value="Genomic_DNA"/>
</dbReference>
<proteinExistence type="inferred from homology"/>
<keyword evidence="6" id="KW-0460">Magnesium</keyword>
<dbReference type="InterPro" id="IPR005475">
    <property type="entry name" value="Transketolase-like_Pyr-bd"/>
</dbReference>
<comment type="cofactor">
    <cofactor evidence="1">
        <name>Mg(2+)</name>
        <dbReference type="ChEBI" id="CHEBI:18420"/>
    </cofactor>
</comment>
<keyword evidence="12" id="KW-1185">Reference proteome</keyword>
<evidence type="ECO:0000256" key="4">
    <source>
        <dbReference type="ARBA" id="ARBA00022679"/>
    </source>
</evidence>
<dbReference type="Pfam" id="PF00456">
    <property type="entry name" value="Transketolase_N"/>
    <property type="match status" value="1"/>
</dbReference>
<evidence type="ECO:0000256" key="2">
    <source>
        <dbReference type="ARBA" id="ARBA00001964"/>
    </source>
</evidence>
<dbReference type="SUPFAM" id="SSF52518">
    <property type="entry name" value="Thiamin diphosphate-binding fold (THDP-binding)"/>
    <property type="match status" value="2"/>
</dbReference>
<comment type="cofactor">
    <cofactor evidence="2">
        <name>thiamine diphosphate</name>
        <dbReference type="ChEBI" id="CHEBI:58937"/>
    </cofactor>
</comment>
<evidence type="ECO:0000256" key="5">
    <source>
        <dbReference type="ARBA" id="ARBA00022723"/>
    </source>
</evidence>
<feature type="region of interest" description="Disordered" evidence="9">
    <location>
        <begin position="467"/>
        <end position="493"/>
    </location>
</feature>
<evidence type="ECO:0000313" key="11">
    <source>
        <dbReference type="EMBL" id="MBO1324532.1"/>
    </source>
</evidence>
<dbReference type="PANTHER" id="PTHR43522">
    <property type="entry name" value="TRANSKETOLASE"/>
    <property type="match status" value="1"/>
</dbReference>